<keyword evidence="2" id="KW-0808">Transferase</keyword>
<dbReference type="InterPro" id="IPR017441">
    <property type="entry name" value="Protein_kinase_ATP_BS"/>
</dbReference>
<gene>
    <name evidence="11" type="ORF">DCAR_0104887</name>
</gene>
<dbReference type="Pfam" id="PF00069">
    <property type="entry name" value="Pkinase"/>
    <property type="match status" value="1"/>
</dbReference>
<proteinExistence type="predicted"/>
<feature type="binding site" evidence="8">
    <location>
        <position position="110"/>
    </location>
    <ligand>
        <name>ATP</name>
        <dbReference type="ChEBI" id="CHEBI:30616"/>
    </ligand>
</feature>
<dbReference type="Gene3D" id="3.30.200.20">
    <property type="entry name" value="Phosphorylase Kinase, domain 1"/>
    <property type="match status" value="1"/>
</dbReference>
<feature type="region of interest" description="Disordered" evidence="9">
    <location>
        <begin position="12"/>
        <end position="49"/>
    </location>
</feature>
<feature type="compositionally biased region" description="Basic and acidic residues" evidence="9">
    <location>
        <begin position="15"/>
        <end position="29"/>
    </location>
</feature>
<feature type="domain" description="Protein kinase" evidence="10">
    <location>
        <begin position="76"/>
        <end position="354"/>
    </location>
</feature>
<organism evidence="11 12">
    <name type="scientific">Daucus carota subsp. sativus</name>
    <name type="common">Carrot</name>
    <dbReference type="NCBI Taxonomy" id="79200"/>
    <lineage>
        <taxon>Eukaryota</taxon>
        <taxon>Viridiplantae</taxon>
        <taxon>Streptophyta</taxon>
        <taxon>Embryophyta</taxon>
        <taxon>Tracheophyta</taxon>
        <taxon>Spermatophyta</taxon>
        <taxon>Magnoliopsida</taxon>
        <taxon>eudicotyledons</taxon>
        <taxon>Gunneridae</taxon>
        <taxon>Pentapetalae</taxon>
        <taxon>asterids</taxon>
        <taxon>campanulids</taxon>
        <taxon>Apiales</taxon>
        <taxon>Apiaceae</taxon>
        <taxon>Apioideae</taxon>
        <taxon>Scandiceae</taxon>
        <taxon>Daucinae</taxon>
        <taxon>Daucus</taxon>
        <taxon>Daucus sect. Daucus</taxon>
    </lineage>
</organism>
<dbReference type="Gene3D" id="1.10.510.10">
    <property type="entry name" value="Transferase(Phosphotransferase) domain 1"/>
    <property type="match status" value="1"/>
</dbReference>
<sequence>MSCFHIFKVKKRGKSSPELRNQENSKSDDLPSSSRVVKSTGSMPSPRSIPEMYKEKEHILRVFSYTDLRNATNNFNRLLKIGEGGFGSVYKGSISPSNGQGDPVMVAIKKLNKHGLQGHKEWLAEVQFLGIVDHPNLVKLIGYCCVDGERGIQRLLVYEYMPNKSLEDHLFGRALQVLPWVTRLQIILGAAQGLAYLHSGLEVQVIYRDFKSSNVLLGMDFKPKLSDFGLAREGPVGNNTHVSTNPVGTYGYAAPEYVETGHLTTHCDLWSFGVVLYEILTGRRALERNRPTTEQKLLEWVKRFPADSKKFSLIIDPRIRNQYSLSAARRIAKLADACLNKNPKERPTMDQVVEILKQVIQESEEANLTGKSSAESSRTNPNTRITGTSRRPVHLAKVKFGEHEN</sequence>
<evidence type="ECO:0000256" key="3">
    <source>
        <dbReference type="ARBA" id="ARBA00022741"/>
    </source>
</evidence>
<dbReference type="FunFam" id="3.30.200.20:FF:000228">
    <property type="entry name" value="Serine/threonine-protein kinase BIK1"/>
    <property type="match status" value="1"/>
</dbReference>
<evidence type="ECO:0000256" key="7">
    <source>
        <dbReference type="ARBA" id="ARBA00048679"/>
    </source>
</evidence>
<dbReference type="PROSITE" id="PS00108">
    <property type="entry name" value="PROTEIN_KINASE_ST"/>
    <property type="match status" value="1"/>
</dbReference>
<evidence type="ECO:0000256" key="8">
    <source>
        <dbReference type="PROSITE-ProRule" id="PRU10141"/>
    </source>
</evidence>
<feature type="compositionally biased region" description="Polar residues" evidence="9">
    <location>
        <begin position="369"/>
        <end position="389"/>
    </location>
</feature>
<dbReference type="GO" id="GO:0004674">
    <property type="term" value="F:protein serine/threonine kinase activity"/>
    <property type="evidence" value="ECO:0007669"/>
    <property type="project" value="UniProtKB-EC"/>
</dbReference>
<protein>
    <recommendedName>
        <fullName evidence="1">non-specific serine/threonine protein kinase</fullName>
        <ecNumber evidence="1">2.7.11.1</ecNumber>
    </recommendedName>
</protein>
<dbReference type="SUPFAM" id="SSF56112">
    <property type="entry name" value="Protein kinase-like (PK-like)"/>
    <property type="match status" value="1"/>
</dbReference>
<dbReference type="InterPro" id="IPR008271">
    <property type="entry name" value="Ser/Thr_kinase_AS"/>
</dbReference>
<keyword evidence="5 8" id="KW-0067">ATP-binding</keyword>
<dbReference type="InterPro" id="IPR050823">
    <property type="entry name" value="Plant_Ser_Thr_Prot_Kinase"/>
</dbReference>
<accession>A0AAF1AML9</accession>
<reference evidence="11" key="1">
    <citation type="journal article" date="2016" name="Nat. Genet.">
        <title>A high-quality carrot genome assembly provides new insights into carotenoid accumulation and asterid genome evolution.</title>
        <authorList>
            <person name="Iorizzo M."/>
            <person name="Ellison S."/>
            <person name="Senalik D."/>
            <person name="Zeng P."/>
            <person name="Satapoomin P."/>
            <person name="Huang J."/>
            <person name="Bowman M."/>
            <person name="Iovene M."/>
            <person name="Sanseverino W."/>
            <person name="Cavagnaro P."/>
            <person name="Yildiz M."/>
            <person name="Macko-Podgorni A."/>
            <person name="Moranska E."/>
            <person name="Grzebelus E."/>
            <person name="Grzebelus D."/>
            <person name="Ashrafi H."/>
            <person name="Zheng Z."/>
            <person name="Cheng S."/>
            <person name="Spooner D."/>
            <person name="Van Deynze A."/>
            <person name="Simon P."/>
        </authorList>
    </citation>
    <scope>NUCLEOTIDE SEQUENCE</scope>
    <source>
        <tissue evidence="11">Leaf</tissue>
    </source>
</reference>
<dbReference type="PANTHER" id="PTHR45621">
    <property type="entry name" value="OS01G0588500 PROTEIN-RELATED"/>
    <property type="match status" value="1"/>
</dbReference>
<feature type="compositionally biased region" description="Polar residues" evidence="9">
    <location>
        <begin position="30"/>
        <end position="45"/>
    </location>
</feature>
<comment type="catalytic activity">
    <reaction evidence="6">
        <text>L-threonyl-[protein] + ATP = O-phospho-L-threonyl-[protein] + ADP + H(+)</text>
        <dbReference type="Rhea" id="RHEA:46608"/>
        <dbReference type="Rhea" id="RHEA-COMP:11060"/>
        <dbReference type="Rhea" id="RHEA-COMP:11605"/>
        <dbReference type="ChEBI" id="CHEBI:15378"/>
        <dbReference type="ChEBI" id="CHEBI:30013"/>
        <dbReference type="ChEBI" id="CHEBI:30616"/>
        <dbReference type="ChEBI" id="CHEBI:61977"/>
        <dbReference type="ChEBI" id="CHEBI:456216"/>
        <dbReference type="EC" id="2.7.11.1"/>
    </reaction>
</comment>
<evidence type="ECO:0000256" key="4">
    <source>
        <dbReference type="ARBA" id="ARBA00022777"/>
    </source>
</evidence>
<evidence type="ECO:0000259" key="10">
    <source>
        <dbReference type="Pfam" id="PF00069"/>
    </source>
</evidence>
<evidence type="ECO:0000313" key="12">
    <source>
        <dbReference type="Proteomes" id="UP000077755"/>
    </source>
</evidence>
<evidence type="ECO:0000256" key="9">
    <source>
        <dbReference type="SAM" id="MobiDB-lite"/>
    </source>
</evidence>
<dbReference type="Proteomes" id="UP000077755">
    <property type="component" value="Chromosome 1"/>
</dbReference>
<dbReference type="AlphaFoldDB" id="A0AAF1AML9"/>
<name>A0AAF1AML9_DAUCS</name>
<dbReference type="InterPro" id="IPR000719">
    <property type="entry name" value="Prot_kinase_dom"/>
</dbReference>
<keyword evidence="3 8" id="KW-0547">Nucleotide-binding</keyword>
<dbReference type="GO" id="GO:0005524">
    <property type="term" value="F:ATP binding"/>
    <property type="evidence" value="ECO:0007669"/>
    <property type="project" value="UniProtKB-UniRule"/>
</dbReference>
<dbReference type="FunFam" id="1.10.510.10:FF:000095">
    <property type="entry name" value="protein STRUBBELIG-RECEPTOR FAMILY 8"/>
    <property type="match status" value="1"/>
</dbReference>
<evidence type="ECO:0000256" key="5">
    <source>
        <dbReference type="ARBA" id="ARBA00022840"/>
    </source>
</evidence>
<evidence type="ECO:0000256" key="1">
    <source>
        <dbReference type="ARBA" id="ARBA00012513"/>
    </source>
</evidence>
<keyword evidence="4" id="KW-0418">Kinase</keyword>
<evidence type="ECO:0000313" key="11">
    <source>
        <dbReference type="EMBL" id="WOG85696.1"/>
    </source>
</evidence>
<dbReference type="InterPro" id="IPR011009">
    <property type="entry name" value="Kinase-like_dom_sf"/>
</dbReference>
<feature type="region of interest" description="Disordered" evidence="9">
    <location>
        <begin position="366"/>
        <end position="405"/>
    </location>
</feature>
<evidence type="ECO:0000256" key="6">
    <source>
        <dbReference type="ARBA" id="ARBA00047899"/>
    </source>
</evidence>
<dbReference type="EC" id="2.7.11.1" evidence="1"/>
<comment type="catalytic activity">
    <reaction evidence="7">
        <text>L-seryl-[protein] + ATP = O-phospho-L-seryl-[protein] + ADP + H(+)</text>
        <dbReference type="Rhea" id="RHEA:17989"/>
        <dbReference type="Rhea" id="RHEA-COMP:9863"/>
        <dbReference type="Rhea" id="RHEA-COMP:11604"/>
        <dbReference type="ChEBI" id="CHEBI:15378"/>
        <dbReference type="ChEBI" id="CHEBI:29999"/>
        <dbReference type="ChEBI" id="CHEBI:30616"/>
        <dbReference type="ChEBI" id="CHEBI:83421"/>
        <dbReference type="ChEBI" id="CHEBI:456216"/>
        <dbReference type="EC" id="2.7.11.1"/>
    </reaction>
</comment>
<dbReference type="EMBL" id="CP093343">
    <property type="protein sequence ID" value="WOG85696.1"/>
    <property type="molecule type" value="Genomic_DNA"/>
</dbReference>
<evidence type="ECO:0000256" key="2">
    <source>
        <dbReference type="ARBA" id="ARBA00022679"/>
    </source>
</evidence>
<reference evidence="11" key="2">
    <citation type="submission" date="2022-03" db="EMBL/GenBank/DDBJ databases">
        <title>Draft title - Genomic analysis of global carrot germplasm unveils the trajectory of domestication and the origin of high carotenoid orange carrot.</title>
        <authorList>
            <person name="Iorizzo M."/>
            <person name="Ellison S."/>
            <person name="Senalik D."/>
            <person name="Macko-Podgorni A."/>
            <person name="Grzebelus D."/>
            <person name="Bostan H."/>
            <person name="Rolling W."/>
            <person name="Curaba J."/>
            <person name="Simon P."/>
        </authorList>
    </citation>
    <scope>NUCLEOTIDE SEQUENCE</scope>
    <source>
        <tissue evidence="11">Leaf</tissue>
    </source>
</reference>
<dbReference type="PROSITE" id="PS00107">
    <property type="entry name" value="PROTEIN_KINASE_ATP"/>
    <property type="match status" value="1"/>
</dbReference>
<keyword evidence="12" id="KW-1185">Reference proteome</keyword>
<dbReference type="CDD" id="cd14066">
    <property type="entry name" value="STKc_IRAK"/>
    <property type="match status" value="1"/>
</dbReference>